<evidence type="ECO:0000313" key="5">
    <source>
        <dbReference type="Proteomes" id="UP000219259"/>
    </source>
</evidence>
<sequence length="243" mass="28936">MENELFEGYVGVGFDYSRHIHDILFMMMLGLIVIFSAIFRIFYPLIRKMIRSLLSIRERQNLFETSMRKNLFFKAFMKFQMLFLCTGFFYLLVLEGGYVRVDHLGAALLLMGALLVAIYVYYLIKQGLYALYGQAFSQDDKYSLWRNGYHSLSYIWGALLYFPTFWLLFDRQHILCILILYLVLYILYRIAFAYTTIRIFYNKNTGFLFLSSYLCAQEIIPLLFIYEGLNYLHNNIDTSTLWH</sequence>
<name>A0A1D3UFM6_TANFO</name>
<dbReference type="GeneID" id="34757934"/>
<dbReference type="OrthoDB" id="1014293at2"/>
<reference evidence="2 5" key="2">
    <citation type="submission" date="2017-09" db="EMBL/GenBank/DDBJ databases">
        <title>Phase variable restriction modification systems are present in the genome sequences of periodontal pathogens Prevotella intermedia, Tannerella forsythia and Porphyromonas gingivalis.</title>
        <authorList>
            <person name="Haigh R.D."/>
            <person name="Crawford L."/>
            <person name="Ralph J."/>
            <person name="Wanford J."/>
            <person name="Vartoukian S.R."/>
            <person name="Hijazib K."/>
            <person name="Wade W."/>
            <person name="Oggioni M.R."/>
        </authorList>
    </citation>
    <scope>NUCLEOTIDE SEQUENCE [LARGE SCALE GENOMIC DNA]</scope>
    <source>
        <strain evidence="2 5">WW11663</strain>
    </source>
</reference>
<feature type="transmembrane region" description="Helical" evidence="1">
    <location>
        <begin position="71"/>
        <end position="92"/>
    </location>
</feature>
<feature type="transmembrane region" description="Helical" evidence="1">
    <location>
        <begin position="175"/>
        <end position="195"/>
    </location>
</feature>
<protein>
    <submittedName>
        <fullName evidence="2">DUF4271 domain-containing protein</fullName>
    </submittedName>
</protein>
<reference evidence="3 4" key="1">
    <citation type="submission" date="2016-09" db="EMBL/GenBank/DDBJ databases">
        <authorList>
            <person name="Capua I."/>
            <person name="De Benedictis P."/>
            <person name="Joannis T."/>
            <person name="Lombin L.H."/>
            <person name="Cattoli G."/>
        </authorList>
    </citation>
    <scope>NUCLEOTIDE SEQUENCE [LARGE SCALE GENOMIC DNA]</scope>
    <source>
        <strain evidence="3 4">UB20</strain>
    </source>
</reference>
<dbReference type="Proteomes" id="UP000182057">
    <property type="component" value="Unassembled WGS sequence"/>
</dbReference>
<evidence type="ECO:0000313" key="2">
    <source>
        <dbReference type="EMBL" id="PDP45021.1"/>
    </source>
</evidence>
<keyword evidence="1" id="KW-1133">Transmembrane helix</keyword>
<dbReference type="EMBL" id="FMMM01000021">
    <property type="protein sequence ID" value="SCQ18952.1"/>
    <property type="molecule type" value="Genomic_DNA"/>
</dbReference>
<dbReference type="OMA" id="ERTSIFA"/>
<organism evidence="3 4">
    <name type="scientific">Tannerella forsythia</name>
    <name type="common">Bacteroides forsythus</name>
    <dbReference type="NCBI Taxonomy" id="28112"/>
    <lineage>
        <taxon>Bacteria</taxon>
        <taxon>Pseudomonadati</taxon>
        <taxon>Bacteroidota</taxon>
        <taxon>Bacteroidia</taxon>
        <taxon>Bacteroidales</taxon>
        <taxon>Tannerellaceae</taxon>
        <taxon>Tannerella</taxon>
    </lineage>
</organism>
<dbReference type="EMBL" id="NSLJ01000002">
    <property type="protein sequence ID" value="PDP45021.1"/>
    <property type="molecule type" value="Genomic_DNA"/>
</dbReference>
<dbReference type="Proteomes" id="UP000219259">
    <property type="component" value="Unassembled WGS sequence"/>
</dbReference>
<evidence type="ECO:0000256" key="1">
    <source>
        <dbReference type="SAM" id="Phobius"/>
    </source>
</evidence>
<dbReference type="Pfam" id="PF14093">
    <property type="entry name" value="DUF4271"/>
    <property type="match status" value="1"/>
</dbReference>
<feature type="transmembrane region" description="Helical" evidence="1">
    <location>
        <begin position="151"/>
        <end position="169"/>
    </location>
</feature>
<dbReference type="AlphaFoldDB" id="A0A1D3UFM6"/>
<feature type="transmembrane region" description="Helical" evidence="1">
    <location>
        <begin position="23"/>
        <end position="43"/>
    </location>
</feature>
<feature type="transmembrane region" description="Helical" evidence="1">
    <location>
        <begin position="207"/>
        <end position="226"/>
    </location>
</feature>
<evidence type="ECO:0000313" key="3">
    <source>
        <dbReference type="EMBL" id="SCQ18952.1"/>
    </source>
</evidence>
<dbReference type="InterPro" id="IPR025367">
    <property type="entry name" value="DUF4271"/>
</dbReference>
<accession>A0A1D3UFM6</accession>
<keyword evidence="1" id="KW-0812">Transmembrane</keyword>
<gene>
    <name evidence="2" type="ORF">CLI86_01410</name>
    <name evidence="3" type="ORF">TFUB20_00534</name>
</gene>
<dbReference type="RefSeq" id="WP_014224036.1">
    <property type="nucleotide sequence ID" value="NZ_CAJPTF010000057.1"/>
</dbReference>
<evidence type="ECO:0000313" key="4">
    <source>
        <dbReference type="Proteomes" id="UP000182057"/>
    </source>
</evidence>
<proteinExistence type="predicted"/>
<feature type="transmembrane region" description="Helical" evidence="1">
    <location>
        <begin position="104"/>
        <end position="124"/>
    </location>
</feature>
<keyword evidence="1" id="KW-0472">Membrane</keyword>